<accession>A0A5C0B1Z2</accession>
<dbReference type="AlphaFoldDB" id="A0A5C0B1Z2"/>
<dbReference type="EMBL" id="CP043046">
    <property type="protein sequence ID" value="QEI07976.1"/>
    <property type="molecule type" value="Genomic_DNA"/>
</dbReference>
<dbReference type="Pfam" id="PF04320">
    <property type="entry name" value="YggL_50S_bp"/>
    <property type="match status" value="1"/>
</dbReference>
<organism evidence="1 2">
    <name type="scientific">Pigmentiphaga aceris</name>
    <dbReference type="NCBI Taxonomy" id="1940612"/>
    <lineage>
        <taxon>Bacteria</taxon>
        <taxon>Pseudomonadati</taxon>
        <taxon>Pseudomonadota</taxon>
        <taxon>Betaproteobacteria</taxon>
        <taxon>Burkholderiales</taxon>
        <taxon>Alcaligenaceae</taxon>
        <taxon>Pigmentiphaga</taxon>
    </lineage>
</organism>
<evidence type="ECO:0000313" key="1">
    <source>
        <dbReference type="EMBL" id="QEI07976.1"/>
    </source>
</evidence>
<name>A0A5C0B1Z2_9BURK</name>
<keyword evidence="2" id="KW-1185">Reference proteome</keyword>
<reference evidence="1 2" key="1">
    <citation type="submission" date="2019-08" db="EMBL/GenBank/DDBJ databases">
        <title>Amphibian skin-associated Pigmentiphaga: genome sequence and occurrence across geography and hosts.</title>
        <authorList>
            <person name="Bletz M.C."/>
            <person name="Bunk B."/>
            <person name="Sproeer C."/>
            <person name="Biwer P."/>
            <person name="Reiter S."/>
            <person name="Rabemananjara F.C.E."/>
            <person name="Schulz S."/>
            <person name="Overmann J."/>
            <person name="Vences M."/>
        </authorList>
    </citation>
    <scope>NUCLEOTIDE SEQUENCE [LARGE SCALE GENOMIC DNA]</scope>
    <source>
        <strain evidence="1 2">Mada1488</strain>
    </source>
</reference>
<dbReference type="InterPro" id="IPR007416">
    <property type="entry name" value="YggL_50S_bp"/>
</dbReference>
<sequence length="125" mass="13899">MSQTPLTGKLKRLNRRQRKKLLVGEFQELVFDVQLSFNPPLDESAYADLLDGFIALTESRHLVIGGFGGSLPLLETDGLVSKWGPGSASEADRQAVQEWLEKRPEVSQVQLGELVDGWYGTDQAR</sequence>
<dbReference type="OrthoDB" id="9114861at2"/>
<proteinExistence type="predicted"/>
<protein>
    <submittedName>
        <fullName evidence="1">DUF469 family protein</fullName>
    </submittedName>
</protein>
<dbReference type="PANTHER" id="PTHR38778:SF1">
    <property type="entry name" value="CYTOPLASMIC PROTEIN"/>
    <property type="match status" value="1"/>
</dbReference>
<evidence type="ECO:0000313" key="2">
    <source>
        <dbReference type="Proteomes" id="UP000325161"/>
    </source>
</evidence>
<dbReference type="GO" id="GO:0005829">
    <property type="term" value="C:cytosol"/>
    <property type="evidence" value="ECO:0007669"/>
    <property type="project" value="TreeGrafter"/>
</dbReference>
<dbReference type="RefSeq" id="WP_148817049.1">
    <property type="nucleotide sequence ID" value="NZ_CP043046.1"/>
</dbReference>
<dbReference type="KEGG" id="pacr:FXN63_20630"/>
<dbReference type="PANTHER" id="PTHR38778">
    <property type="entry name" value="CYTOPLASMIC PROTEIN-RELATED"/>
    <property type="match status" value="1"/>
</dbReference>
<dbReference type="Proteomes" id="UP000325161">
    <property type="component" value="Chromosome"/>
</dbReference>
<gene>
    <name evidence="1" type="ORF">FXN63_20630</name>
</gene>